<keyword evidence="2" id="KW-1185">Reference proteome</keyword>
<dbReference type="Proteomes" id="UP000309997">
    <property type="component" value="Unassembled WGS sequence"/>
</dbReference>
<accession>A0ACC4ANL6</accession>
<organism evidence="1 2">
    <name type="scientific">Populus alba</name>
    <name type="common">White poplar</name>
    <dbReference type="NCBI Taxonomy" id="43335"/>
    <lineage>
        <taxon>Eukaryota</taxon>
        <taxon>Viridiplantae</taxon>
        <taxon>Streptophyta</taxon>
        <taxon>Embryophyta</taxon>
        <taxon>Tracheophyta</taxon>
        <taxon>Spermatophyta</taxon>
        <taxon>Magnoliopsida</taxon>
        <taxon>eudicotyledons</taxon>
        <taxon>Gunneridae</taxon>
        <taxon>Pentapetalae</taxon>
        <taxon>rosids</taxon>
        <taxon>fabids</taxon>
        <taxon>Malpighiales</taxon>
        <taxon>Salicaceae</taxon>
        <taxon>Saliceae</taxon>
        <taxon>Populus</taxon>
    </lineage>
</organism>
<reference evidence="1 2" key="1">
    <citation type="journal article" date="2024" name="Plant Biotechnol. J.">
        <title>Genome and CRISPR/Cas9 system of a widespread forest tree (Populus alba) in the world.</title>
        <authorList>
            <person name="Liu Y.J."/>
            <person name="Jiang P.F."/>
            <person name="Han X.M."/>
            <person name="Li X.Y."/>
            <person name="Wang H.M."/>
            <person name="Wang Y.J."/>
            <person name="Wang X.X."/>
            <person name="Zeng Q.Y."/>
        </authorList>
    </citation>
    <scope>NUCLEOTIDE SEQUENCE [LARGE SCALE GENOMIC DNA]</scope>
    <source>
        <strain evidence="2">cv. PAL-ZL1</strain>
    </source>
</reference>
<comment type="caution">
    <text evidence="1">The sequence shown here is derived from an EMBL/GenBank/DDBJ whole genome shotgun (WGS) entry which is preliminary data.</text>
</comment>
<sequence>NQTVPLSNGERYYYCTRETNYSREVLGRGWWKATSHVKKIHANNDDQLLVGNKRPLTFHRFKDNERNRNNAVKTNWIMHYYR</sequence>
<proteinExistence type="predicted"/>
<evidence type="ECO:0000313" key="1">
    <source>
        <dbReference type="EMBL" id="KAL3567513.1"/>
    </source>
</evidence>
<feature type="non-terminal residue" evidence="1">
    <location>
        <position position="82"/>
    </location>
</feature>
<feature type="non-terminal residue" evidence="1">
    <location>
        <position position="1"/>
    </location>
</feature>
<dbReference type="EMBL" id="RCHU02000017">
    <property type="protein sequence ID" value="KAL3567513.1"/>
    <property type="molecule type" value="Genomic_DNA"/>
</dbReference>
<gene>
    <name evidence="1" type="ORF">D5086_030164</name>
</gene>
<name>A0ACC4ANL6_POPAL</name>
<protein>
    <submittedName>
        <fullName evidence="1">Uncharacterized protein</fullName>
    </submittedName>
</protein>
<evidence type="ECO:0000313" key="2">
    <source>
        <dbReference type="Proteomes" id="UP000309997"/>
    </source>
</evidence>